<dbReference type="InterPro" id="IPR052927">
    <property type="entry name" value="DCC_oxidoreductase"/>
</dbReference>
<protein>
    <submittedName>
        <fullName evidence="1">Thiol-disulfide oxidoreductase</fullName>
    </submittedName>
</protein>
<dbReference type="PANTHER" id="PTHR33639:SF2">
    <property type="entry name" value="DUF393 DOMAIN-CONTAINING PROTEIN"/>
    <property type="match status" value="1"/>
</dbReference>
<dbReference type="InterPro" id="IPR007263">
    <property type="entry name" value="DCC1-like"/>
</dbReference>
<gene>
    <name evidence="1" type="ORF">NCTC10821_02424</name>
</gene>
<dbReference type="Pfam" id="PF04134">
    <property type="entry name" value="DCC1-like"/>
    <property type="match status" value="1"/>
</dbReference>
<proteinExistence type="predicted"/>
<dbReference type="EMBL" id="UGQT01000001">
    <property type="protein sequence ID" value="STZ58904.1"/>
    <property type="molecule type" value="Genomic_DNA"/>
</dbReference>
<evidence type="ECO:0000313" key="1">
    <source>
        <dbReference type="EMBL" id="STZ58904.1"/>
    </source>
</evidence>
<keyword evidence="2" id="KW-1185">Reference proteome</keyword>
<dbReference type="Proteomes" id="UP000254978">
    <property type="component" value="Unassembled WGS sequence"/>
</dbReference>
<name>A0A378TEG5_9MYCO</name>
<dbReference type="AlphaFoldDB" id="A0A378TEG5"/>
<organism evidence="1 2">
    <name type="scientific">Mycolicibacterium tokaiense</name>
    <dbReference type="NCBI Taxonomy" id="39695"/>
    <lineage>
        <taxon>Bacteria</taxon>
        <taxon>Bacillati</taxon>
        <taxon>Actinomycetota</taxon>
        <taxon>Actinomycetes</taxon>
        <taxon>Mycobacteriales</taxon>
        <taxon>Mycobacteriaceae</taxon>
        <taxon>Mycolicibacterium</taxon>
    </lineage>
</organism>
<dbReference type="GO" id="GO:0015035">
    <property type="term" value="F:protein-disulfide reductase activity"/>
    <property type="evidence" value="ECO:0007669"/>
    <property type="project" value="InterPro"/>
</dbReference>
<dbReference type="PANTHER" id="PTHR33639">
    <property type="entry name" value="THIOL-DISULFIDE OXIDOREDUCTASE DCC"/>
    <property type="match status" value="1"/>
</dbReference>
<accession>A0A378TEG5</accession>
<reference evidence="1 2" key="1">
    <citation type="submission" date="2018-06" db="EMBL/GenBank/DDBJ databases">
        <authorList>
            <consortium name="Pathogen Informatics"/>
            <person name="Doyle S."/>
        </authorList>
    </citation>
    <scope>NUCLEOTIDE SEQUENCE [LARGE SCALE GENOMIC DNA]</scope>
    <source>
        <strain evidence="1 2">NCTC10821</strain>
    </source>
</reference>
<evidence type="ECO:0000313" key="2">
    <source>
        <dbReference type="Proteomes" id="UP000254978"/>
    </source>
</evidence>
<sequence length="170" mass="18410">MESFGRAGDVPDLTPCAAHQALTTGYAWDMADSDATPVLLYDGICGFCNTAVQTILKLDAHGTLRFAALDSPFAKAVIERHPELAEVDSVVFVDQPGLPGERVSVRSAALLRVADYLGGPWRVFSAAAVIPSPIRDRVYDGFAKIRYRVFGVKDSCPIPSPEVRARFIDV</sequence>